<comment type="similarity">
    <text evidence="1">Belongs to the TMEM121 family.</text>
</comment>
<feature type="transmembrane region" description="Helical" evidence="2">
    <location>
        <begin position="384"/>
        <end position="407"/>
    </location>
</feature>
<accession>A0ABN8LSD7</accession>
<dbReference type="Pfam" id="PF14997">
    <property type="entry name" value="CECR6_TMEM121"/>
    <property type="match status" value="1"/>
</dbReference>
<organism evidence="3 4">
    <name type="scientific">Porites evermanni</name>
    <dbReference type="NCBI Taxonomy" id="104178"/>
    <lineage>
        <taxon>Eukaryota</taxon>
        <taxon>Metazoa</taxon>
        <taxon>Cnidaria</taxon>
        <taxon>Anthozoa</taxon>
        <taxon>Hexacorallia</taxon>
        <taxon>Scleractinia</taxon>
        <taxon>Fungiina</taxon>
        <taxon>Poritidae</taxon>
        <taxon>Porites</taxon>
    </lineage>
</organism>
<dbReference type="PANTHER" id="PTHR47399:SF1">
    <property type="entry name" value="TRANSMEMBRANE PROTEIN 121B"/>
    <property type="match status" value="1"/>
</dbReference>
<evidence type="ECO:0000313" key="3">
    <source>
        <dbReference type="EMBL" id="CAH3020007.1"/>
    </source>
</evidence>
<evidence type="ECO:0008006" key="5">
    <source>
        <dbReference type="Google" id="ProtNLM"/>
    </source>
</evidence>
<evidence type="ECO:0000256" key="2">
    <source>
        <dbReference type="SAM" id="Phobius"/>
    </source>
</evidence>
<keyword evidence="4" id="KW-1185">Reference proteome</keyword>
<evidence type="ECO:0000313" key="4">
    <source>
        <dbReference type="Proteomes" id="UP001159427"/>
    </source>
</evidence>
<feature type="transmembrane region" description="Helical" evidence="2">
    <location>
        <begin position="309"/>
        <end position="331"/>
    </location>
</feature>
<feature type="transmembrane region" description="Helical" evidence="2">
    <location>
        <begin position="256"/>
        <end position="275"/>
    </location>
</feature>
<keyword evidence="2" id="KW-0472">Membrane</keyword>
<dbReference type="Proteomes" id="UP001159427">
    <property type="component" value="Unassembled WGS sequence"/>
</dbReference>
<feature type="transmembrane region" description="Helical" evidence="2">
    <location>
        <begin position="111"/>
        <end position="131"/>
    </location>
</feature>
<dbReference type="PANTHER" id="PTHR47399">
    <property type="entry name" value="TRANSMEMBRANE PROTEIN 121B"/>
    <property type="match status" value="1"/>
</dbReference>
<dbReference type="InterPro" id="IPR026624">
    <property type="entry name" value="CECR6"/>
</dbReference>
<sequence length="412" mass="46638">MSSRLSYPKLKHATATINLPNHFGIPWLFSFSSRTISSISTVSNRSMIMASFLVWLGRFAFFVLMGIQSFSLASYPATYEDKDGFYALVLLYLLPLGLWLFIMCKDDNLQWLFVVWLLYTIVFVIFIGVIFGGDEPLENKLKREEFFGPNVLKMTLCLSPVLLLLLLSTGTDSMSYIELTGMLSLRIALDLFDAVEMLEVILEENELSHEIPRSFEEGIIVVVCFSFLLSTLQLMEIKLDGGDWKPRKCTSVSRKTLQILFVNGVFLVLRLILFRKYGKDASIFIAKNGIIIFLSLFEICSTCKCFSRLLTDTTASFLVCGGRALFFALLVTQNFMLAAYPATYKDDSTWYTVHAMASSQVLSVTIWLLLVLSSVAKLQRLFYIYIYIWGLYILGLAISIAIVFGFVGDILD</sequence>
<feature type="transmembrane region" description="Helical" evidence="2">
    <location>
        <begin position="52"/>
        <end position="73"/>
    </location>
</feature>
<keyword evidence="2" id="KW-1133">Transmembrane helix</keyword>
<reference evidence="3 4" key="1">
    <citation type="submission" date="2022-05" db="EMBL/GenBank/DDBJ databases">
        <authorList>
            <consortium name="Genoscope - CEA"/>
            <person name="William W."/>
        </authorList>
    </citation>
    <scope>NUCLEOTIDE SEQUENCE [LARGE SCALE GENOMIC DNA]</scope>
</reference>
<protein>
    <recommendedName>
        <fullName evidence="5">Transmembrane protein</fullName>
    </recommendedName>
</protein>
<gene>
    <name evidence="3" type="ORF">PEVE_00005218</name>
</gene>
<feature type="transmembrane region" description="Helical" evidence="2">
    <location>
        <begin position="85"/>
        <end position="104"/>
    </location>
</feature>
<feature type="transmembrane region" description="Helical" evidence="2">
    <location>
        <begin position="351"/>
        <end position="372"/>
    </location>
</feature>
<proteinExistence type="inferred from homology"/>
<name>A0ABN8LSD7_9CNID</name>
<evidence type="ECO:0000256" key="1">
    <source>
        <dbReference type="ARBA" id="ARBA00007711"/>
    </source>
</evidence>
<comment type="caution">
    <text evidence="3">The sequence shown here is derived from an EMBL/GenBank/DDBJ whole genome shotgun (WGS) entry which is preliminary data.</text>
</comment>
<keyword evidence="2" id="KW-0812">Transmembrane</keyword>
<dbReference type="InterPro" id="IPR032776">
    <property type="entry name" value="CECR6/TMEM121"/>
</dbReference>
<feature type="transmembrane region" description="Helical" evidence="2">
    <location>
        <begin position="151"/>
        <end position="167"/>
    </location>
</feature>
<dbReference type="EMBL" id="CALNXI010000133">
    <property type="protein sequence ID" value="CAH3020007.1"/>
    <property type="molecule type" value="Genomic_DNA"/>
</dbReference>